<dbReference type="Gene3D" id="3.40.50.720">
    <property type="entry name" value="NAD(P)-binding Rossmann-like Domain"/>
    <property type="match status" value="1"/>
</dbReference>
<reference evidence="14" key="1">
    <citation type="journal article" date="2020" name="Stud. Mycol.">
        <title>101 Dothideomycetes genomes: a test case for predicting lifestyles and emergence of pathogens.</title>
        <authorList>
            <person name="Haridas S."/>
            <person name="Albert R."/>
            <person name="Binder M."/>
            <person name="Bloem J."/>
            <person name="Labutti K."/>
            <person name="Salamov A."/>
            <person name="Andreopoulos B."/>
            <person name="Baker S."/>
            <person name="Barry K."/>
            <person name="Bills G."/>
            <person name="Bluhm B."/>
            <person name="Cannon C."/>
            <person name="Castanera R."/>
            <person name="Culley D."/>
            <person name="Daum C."/>
            <person name="Ezra D."/>
            <person name="Gonzalez J."/>
            <person name="Henrissat B."/>
            <person name="Kuo A."/>
            <person name="Liang C."/>
            <person name="Lipzen A."/>
            <person name="Lutzoni F."/>
            <person name="Magnuson J."/>
            <person name="Mondo S."/>
            <person name="Nolan M."/>
            <person name="Ohm R."/>
            <person name="Pangilinan J."/>
            <person name="Park H.-J."/>
            <person name="Ramirez L."/>
            <person name="Alfaro M."/>
            <person name="Sun H."/>
            <person name="Tritt A."/>
            <person name="Yoshinaga Y."/>
            <person name="Zwiers L.-H."/>
            <person name="Turgeon B."/>
            <person name="Goodwin S."/>
            <person name="Spatafora J."/>
            <person name="Crous P."/>
            <person name="Grigoriev I."/>
        </authorList>
    </citation>
    <scope>NUCLEOTIDE SEQUENCE</scope>
    <source>
        <strain evidence="14">CBS 262.69</strain>
    </source>
</reference>
<dbReference type="Pfam" id="PF02737">
    <property type="entry name" value="3HCDH_N"/>
    <property type="match status" value="1"/>
</dbReference>
<dbReference type="EC" id="1.1.1.45" evidence="8"/>
<evidence type="ECO:0000256" key="2">
    <source>
        <dbReference type="ARBA" id="ARBA00009463"/>
    </source>
</evidence>
<dbReference type="InterPro" id="IPR006180">
    <property type="entry name" value="3-OHacyl-CoA_DH_CS"/>
</dbReference>
<dbReference type="GO" id="GO:0005737">
    <property type="term" value="C:cytoplasm"/>
    <property type="evidence" value="ECO:0007669"/>
    <property type="project" value="UniProtKB-SubCell"/>
</dbReference>
<evidence type="ECO:0000256" key="7">
    <source>
        <dbReference type="ARBA" id="ARBA00023027"/>
    </source>
</evidence>
<sequence length="280" mass="30098">MDFKAALEKPRITLIGAGTIGLSFAAFHLTHSPPSRITIHDTRPDLQAYLSTTLPQYLPVDSDATAIISQLNLSTTDATLPAALQQCDIVQEQGPESASFKTALWPVVEAHAPPTAIFWSSTSGIPASTQSVNMRDAGRLLVVHPYNPPHIMPLLELVPSPATHAEVIKQTVELWRAWGREPVVLKKECVGFVANRLAFALLREAMVLAEQGVADVQDIDRVVESSMGPRWAVWGPFKSYAAGGGEGGFGSFMEKIGGTTVQDGKRAGEEIDVSGTSEQT</sequence>
<dbReference type="InterPro" id="IPR036291">
    <property type="entry name" value="NAD(P)-bd_dom_sf"/>
</dbReference>
<name>A0A6G1IAG5_9PEZI</name>
<dbReference type="InterPro" id="IPR022694">
    <property type="entry name" value="3-OHacyl-CoA_DH"/>
</dbReference>
<dbReference type="EMBL" id="ML996687">
    <property type="protein sequence ID" value="KAF2405262.1"/>
    <property type="molecule type" value="Genomic_DNA"/>
</dbReference>
<evidence type="ECO:0000256" key="1">
    <source>
        <dbReference type="ARBA" id="ARBA00004496"/>
    </source>
</evidence>
<feature type="domain" description="3-hydroxyacyl-CoA dehydrogenase C-terminal" evidence="12">
    <location>
        <begin position="191"/>
        <end position="257"/>
    </location>
</feature>
<dbReference type="AlphaFoldDB" id="A0A6G1IAG5"/>
<evidence type="ECO:0000256" key="11">
    <source>
        <dbReference type="SAM" id="MobiDB-lite"/>
    </source>
</evidence>
<comment type="subunit">
    <text evidence="3">Homodimer.</text>
</comment>
<dbReference type="GO" id="GO:0050104">
    <property type="term" value="F:L-gulonate 3-dehydrogenase activity"/>
    <property type="evidence" value="ECO:0007669"/>
    <property type="project" value="UniProtKB-EC"/>
</dbReference>
<dbReference type="SUPFAM" id="SSF48179">
    <property type="entry name" value="6-phosphogluconate dehydrogenase C-terminal domain-like"/>
    <property type="match status" value="1"/>
</dbReference>
<evidence type="ECO:0000259" key="13">
    <source>
        <dbReference type="Pfam" id="PF02737"/>
    </source>
</evidence>
<dbReference type="PROSITE" id="PS00067">
    <property type="entry name" value="3HCDH"/>
    <property type="match status" value="1"/>
</dbReference>
<dbReference type="PANTHER" id="PTHR48075:SF1">
    <property type="entry name" value="LAMBDA-CRYSTALLIN HOMOLOG"/>
    <property type="match status" value="1"/>
</dbReference>
<keyword evidence="5" id="KW-0597">Phosphoprotein</keyword>
<dbReference type="GO" id="GO:0070403">
    <property type="term" value="F:NAD+ binding"/>
    <property type="evidence" value="ECO:0007669"/>
    <property type="project" value="InterPro"/>
</dbReference>
<evidence type="ECO:0000256" key="6">
    <source>
        <dbReference type="ARBA" id="ARBA00023002"/>
    </source>
</evidence>
<dbReference type="OrthoDB" id="2021159at2759"/>
<evidence type="ECO:0000256" key="10">
    <source>
        <dbReference type="PIRSR" id="PIRSR000105-1"/>
    </source>
</evidence>
<organism evidence="14 15">
    <name type="scientific">Trichodelitschia bisporula</name>
    <dbReference type="NCBI Taxonomy" id="703511"/>
    <lineage>
        <taxon>Eukaryota</taxon>
        <taxon>Fungi</taxon>
        <taxon>Dikarya</taxon>
        <taxon>Ascomycota</taxon>
        <taxon>Pezizomycotina</taxon>
        <taxon>Dothideomycetes</taxon>
        <taxon>Dothideomycetes incertae sedis</taxon>
        <taxon>Phaeotrichales</taxon>
        <taxon>Phaeotrichaceae</taxon>
        <taxon>Trichodelitschia</taxon>
    </lineage>
</organism>
<evidence type="ECO:0000256" key="9">
    <source>
        <dbReference type="ARBA" id="ARBA00042709"/>
    </source>
</evidence>
<dbReference type="Proteomes" id="UP000799640">
    <property type="component" value="Unassembled WGS sequence"/>
</dbReference>
<comment type="similarity">
    <text evidence="2">Belongs to the 3-hydroxyacyl-CoA dehydrogenase family.</text>
</comment>
<protein>
    <recommendedName>
        <fullName evidence="9">L-gulonate 3-dehydrogenase</fullName>
        <ecNumber evidence="8">1.1.1.45</ecNumber>
    </recommendedName>
    <alternativeName>
        <fullName evidence="9">L-gulonate 3-dehydrogenase</fullName>
    </alternativeName>
</protein>
<keyword evidence="7" id="KW-0520">NAD</keyword>
<evidence type="ECO:0000256" key="4">
    <source>
        <dbReference type="ARBA" id="ARBA00022490"/>
    </source>
</evidence>
<evidence type="ECO:0000313" key="14">
    <source>
        <dbReference type="EMBL" id="KAF2405262.1"/>
    </source>
</evidence>
<keyword evidence="4" id="KW-0963">Cytoplasm</keyword>
<evidence type="ECO:0000259" key="12">
    <source>
        <dbReference type="Pfam" id="PF00725"/>
    </source>
</evidence>
<proteinExistence type="inferred from homology"/>
<dbReference type="InterPro" id="IPR013328">
    <property type="entry name" value="6PGD_dom2"/>
</dbReference>
<accession>A0A6G1IAG5</accession>
<feature type="region of interest" description="Disordered" evidence="11">
    <location>
        <begin position="261"/>
        <end position="280"/>
    </location>
</feature>
<dbReference type="InterPro" id="IPR006108">
    <property type="entry name" value="3HC_DH_C"/>
</dbReference>
<evidence type="ECO:0000313" key="15">
    <source>
        <dbReference type="Proteomes" id="UP000799640"/>
    </source>
</evidence>
<feature type="domain" description="3-hydroxyacyl-CoA dehydrogenase NAD binding" evidence="13">
    <location>
        <begin position="12"/>
        <end position="187"/>
    </location>
</feature>
<dbReference type="GO" id="GO:0006631">
    <property type="term" value="P:fatty acid metabolic process"/>
    <property type="evidence" value="ECO:0007669"/>
    <property type="project" value="InterPro"/>
</dbReference>
<keyword evidence="6" id="KW-0560">Oxidoreductase</keyword>
<evidence type="ECO:0000256" key="3">
    <source>
        <dbReference type="ARBA" id="ARBA00011738"/>
    </source>
</evidence>
<evidence type="ECO:0000256" key="5">
    <source>
        <dbReference type="ARBA" id="ARBA00022553"/>
    </source>
</evidence>
<dbReference type="SUPFAM" id="SSF51735">
    <property type="entry name" value="NAD(P)-binding Rossmann-fold domains"/>
    <property type="match status" value="1"/>
</dbReference>
<comment type="subcellular location">
    <subcellularLocation>
        <location evidence="1">Cytoplasm</location>
    </subcellularLocation>
</comment>
<dbReference type="InterPro" id="IPR006176">
    <property type="entry name" value="3-OHacyl-CoA_DH_NAD-bd"/>
</dbReference>
<dbReference type="Gene3D" id="1.10.1040.10">
    <property type="entry name" value="N-(1-d-carboxylethyl)-l-norvaline Dehydrogenase, domain 2"/>
    <property type="match status" value="1"/>
</dbReference>
<keyword evidence="15" id="KW-1185">Reference proteome</keyword>
<dbReference type="Pfam" id="PF00725">
    <property type="entry name" value="3HCDH"/>
    <property type="match status" value="1"/>
</dbReference>
<gene>
    <name evidence="14" type="ORF">EJ06DRAFT_540610</name>
</gene>
<dbReference type="PANTHER" id="PTHR48075">
    <property type="entry name" value="3-HYDROXYACYL-COA DEHYDROGENASE FAMILY PROTEIN"/>
    <property type="match status" value="1"/>
</dbReference>
<feature type="site" description="Important for catalytic activity" evidence="10">
    <location>
        <position position="144"/>
    </location>
</feature>
<dbReference type="PIRSF" id="PIRSF000105">
    <property type="entry name" value="HCDH"/>
    <property type="match status" value="1"/>
</dbReference>
<dbReference type="InterPro" id="IPR008927">
    <property type="entry name" value="6-PGluconate_DH-like_C_sf"/>
</dbReference>
<evidence type="ECO:0000256" key="8">
    <source>
        <dbReference type="ARBA" id="ARBA00038962"/>
    </source>
</evidence>